<dbReference type="RefSeq" id="XP_056770320.1">
    <property type="nucleotide sequence ID" value="XM_056906213.1"/>
</dbReference>
<feature type="compositionally biased region" description="Basic residues" evidence="1">
    <location>
        <begin position="202"/>
        <end position="216"/>
    </location>
</feature>
<evidence type="ECO:0000259" key="2">
    <source>
        <dbReference type="Pfam" id="PF22740"/>
    </source>
</evidence>
<dbReference type="GeneID" id="81596456"/>
<dbReference type="Proteomes" id="UP001213681">
    <property type="component" value="Unassembled WGS sequence"/>
</dbReference>
<dbReference type="InterPro" id="IPR053931">
    <property type="entry name" value="RapZ_C"/>
</dbReference>
<name>A0AAD6CDU8_9EURO</name>
<dbReference type="EMBL" id="JAPVEA010000002">
    <property type="protein sequence ID" value="KAJ5461278.1"/>
    <property type="molecule type" value="Genomic_DNA"/>
</dbReference>
<comment type="caution">
    <text evidence="3">The sequence shown here is derived from an EMBL/GenBank/DDBJ whole genome shotgun (WGS) entry which is preliminary data.</text>
</comment>
<keyword evidence="4" id="KW-1185">Reference proteome</keyword>
<evidence type="ECO:0000313" key="3">
    <source>
        <dbReference type="EMBL" id="KAJ5461278.1"/>
    </source>
</evidence>
<reference evidence="3" key="2">
    <citation type="journal article" date="2023" name="IMA Fungus">
        <title>Comparative genomic study of the Penicillium genus elucidates a diverse pangenome and 15 lateral gene transfer events.</title>
        <authorList>
            <person name="Petersen C."/>
            <person name="Sorensen T."/>
            <person name="Nielsen M.R."/>
            <person name="Sondergaard T.E."/>
            <person name="Sorensen J.L."/>
            <person name="Fitzpatrick D.A."/>
            <person name="Frisvad J.C."/>
            <person name="Nielsen K.L."/>
        </authorList>
    </citation>
    <scope>NUCLEOTIDE SEQUENCE</scope>
    <source>
        <strain evidence="3">IBT 16125</strain>
    </source>
</reference>
<dbReference type="Pfam" id="PF22740">
    <property type="entry name" value="PapZ_C"/>
    <property type="match status" value="1"/>
</dbReference>
<dbReference type="AlphaFoldDB" id="A0AAD6CDU8"/>
<reference evidence="3" key="1">
    <citation type="submission" date="2022-12" db="EMBL/GenBank/DDBJ databases">
        <authorList>
            <person name="Petersen C."/>
        </authorList>
    </citation>
    <scope>NUCLEOTIDE SEQUENCE</scope>
    <source>
        <strain evidence="3">IBT 16125</strain>
    </source>
</reference>
<feature type="compositionally biased region" description="Basic and acidic residues" evidence="1">
    <location>
        <begin position="217"/>
        <end position="228"/>
    </location>
</feature>
<evidence type="ECO:0000313" key="4">
    <source>
        <dbReference type="Proteomes" id="UP001213681"/>
    </source>
</evidence>
<feature type="compositionally biased region" description="Basic and acidic residues" evidence="1">
    <location>
        <begin position="114"/>
        <end position="128"/>
    </location>
</feature>
<feature type="domain" description="RapZ C-terminal" evidence="2">
    <location>
        <begin position="111"/>
        <end position="187"/>
    </location>
</feature>
<proteinExistence type="predicted"/>
<feature type="region of interest" description="Disordered" evidence="1">
    <location>
        <begin position="106"/>
        <end position="131"/>
    </location>
</feature>
<sequence length="235" mass="26711">MSVESLTVASSSTWLPSVRVSLFSYGHANGPIVQQHSQARCHKNLSYNIRHLPNPPRHLRANATGLSRRLQKEFLQNDSVEAFLIKVQSELLDAVKTERDQLLCSSEQTAQQSKEVHENSDRNAHASEEATLEDPDIDVVVTICCEEGRHRSVAFVEELARRLTLFKHEDDLSRCWKLYVNVTHRDIGDLKDLEQSTGQQRRPNKAQAKSRQRERRAKGDRYGLHIEGDDGDCSS</sequence>
<protein>
    <recommendedName>
        <fullName evidence="2">RapZ C-terminal domain-containing protein</fullName>
    </recommendedName>
</protein>
<gene>
    <name evidence="3" type="ORF">N7458_002830</name>
</gene>
<organism evidence="3 4">
    <name type="scientific">Penicillium daleae</name>
    <dbReference type="NCBI Taxonomy" id="63821"/>
    <lineage>
        <taxon>Eukaryota</taxon>
        <taxon>Fungi</taxon>
        <taxon>Dikarya</taxon>
        <taxon>Ascomycota</taxon>
        <taxon>Pezizomycotina</taxon>
        <taxon>Eurotiomycetes</taxon>
        <taxon>Eurotiomycetidae</taxon>
        <taxon>Eurotiales</taxon>
        <taxon>Aspergillaceae</taxon>
        <taxon>Penicillium</taxon>
    </lineage>
</organism>
<evidence type="ECO:0000256" key="1">
    <source>
        <dbReference type="SAM" id="MobiDB-lite"/>
    </source>
</evidence>
<feature type="region of interest" description="Disordered" evidence="1">
    <location>
        <begin position="191"/>
        <end position="235"/>
    </location>
</feature>
<accession>A0AAD6CDU8</accession>